<dbReference type="NCBIfam" id="TIGR00051">
    <property type="entry name" value="YbgC/FadM family acyl-CoA thioesterase"/>
    <property type="match status" value="1"/>
</dbReference>
<dbReference type="SUPFAM" id="SSF54637">
    <property type="entry name" value="Thioesterase/thiol ester dehydrase-isomerase"/>
    <property type="match status" value="1"/>
</dbReference>
<dbReference type="GO" id="GO:0047617">
    <property type="term" value="F:fatty acyl-CoA hydrolase activity"/>
    <property type="evidence" value="ECO:0007669"/>
    <property type="project" value="TreeGrafter"/>
</dbReference>
<dbReference type="PIRSF" id="PIRSF003230">
    <property type="entry name" value="YbgC"/>
    <property type="match status" value="1"/>
</dbReference>
<organism evidence="3 4">
    <name type="scientific">Enterococcus durans</name>
    <dbReference type="NCBI Taxonomy" id="53345"/>
    <lineage>
        <taxon>Bacteria</taxon>
        <taxon>Bacillati</taxon>
        <taxon>Bacillota</taxon>
        <taxon>Bacilli</taxon>
        <taxon>Lactobacillales</taxon>
        <taxon>Enterococcaceae</taxon>
        <taxon>Enterococcus</taxon>
    </lineage>
</organism>
<dbReference type="Pfam" id="PF13279">
    <property type="entry name" value="4HBT_2"/>
    <property type="match status" value="1"/>
</dbReference>
<evidence type="ECO:0000256" key="1">
    <source>
        <dbReference type="ARBA" id="ARBA00005953"/>
    </source>
</evidence>
<dbReference type="PANTHER" id="PTHR31793:SF27">
    <property type="entry name" value="NOVEL THIOESTERASE SUPERFAMILY DOMAIN AND SAPOSIN A-TYPE DOMAIN CONTAINING PROTEIN (0610012H03RIK)"/>
    <property type="match status" value="1"/>
</dbReference>
<name>A0A367CHM9_9ENTE</name>
<dbReference type="PANTHER" id="PTHR31793">
    <property type="entry name" value="4-HYDROXYBENZOYL-COA THIOESTERASE FAMILY MEMBER"/>
    <property type="match status" value="1"/>
</dbReference>
<keyword evidence="2 3" id="KW-0378">Hydrolase</keyword>
<dbReference type="InterPro" id="IPR006684">
    <property type="entry name" value="YbgC/YbaW"/>
</dbReference>
<dbReference type="InterPro" id="IPR050563">
    <property type="entry name" value="4-hydroxybenzoyl-CoA_TE"/>
</dbReference>
<evidence type="ECO:0000256" key="2">
    <source>
        <dbReference type="ARBA" id="ARBA00022801"/>
    </source>
</evidence>
<accession>A0A367CHM9</accession>
<comment type="caution">
    <text evidence="3">The sequence shown here is derived from an EMBL/GenBank/DDBJ whole genome shotgun (WGS) entry which is preliminary data.</text>
</comment>
<dbReference type="Proteomes" id="UP000252797">
    <property type="component" value="Unassembled WGS sequence"/>
</dbReference>
<sequence length="144" mass="17032">MELFTGYIREPFYYETDQMGIIHHSNYIRWLEESRVALLDYLGFSYKKIEELGLIIPVLEVTCQYKEMIRYGETVRILPKIAKYTGTRLDFTYEIYGLADNQLRTTGSSKHCFLTADTQRLVKLSRFDTQLDQLFKDYAQLANE</sequence>
<evidence type="ECO:0000313" key="4">
    <source>
        <dbReference type="Proteomes" id="UP000252797"/>
    </source>
</evidence>
<dbReference type="AlphaFoldDB" id="A0A367CHM9"/>
<dbReference type="CDD" id="cd00586">
    <property type="entry name" value="4HBT"/>
    <property type="match status" value="1"/>
</dbReference>
<proteinExistence type="inferred from homology"/>
<reference evidence="3 4" key="1">
    <citation type="submission" date="2015-06" db="EMBL/GenBank/DDBJ databases">
        <title>The Genome Sequence of Enterococcus durans 4EA1.</title>
        <authorList>
            <consortium name="The Broad Institute Genomics Platform"/>
            <consortium name="The Broad Institute Genome Sequencing Center for Infectious Disease"/>
            <person name="Earl A.M."/>
            <person name="Van Tyne D."/>
            <person name="Lebreton F."/>
            <person name="Saavedra J.T."/>
            <person name="Gilmore M.S."/>
            <person name="Manson Mcguire A."/>
            <person name="Clock S."/>
            <person name="Crupain M."/>
            <person name="Rangan U."/>
            <person name="Young S."/>
            <person name="Abouelleil A."/>
            <person name="Cao P."/>
            <person name="Chapman S.B."/>
            <person name="Griggs A."/>
            <person name="Priest M."/>
            <person name="Shea T."/>
            <person name="Wortman J."/>
            <person name="Nusbaum C."/>
            <person name="Birren B."/>
        </authorList>
    </citation>
    <scope>NUCLEOTIDE SEQUENCE [LARGE SCALE GENOMIC DNA]</scope>
    <source>
        <strain evidence="3 4">4EA1</strain>
    </source>
</reference>
<comment type="similarity">
    <text evidence="1">Belongs to the 4-hydroxybenzoyl-CoA thioesterase family.</text>
</comment>
<dbReference type="EMBL" id="LEPB01000001">
    <property type="protein sequence ID" value="RCA12125.1"/>
    <property type="molecule type" value="Genomic_DNA"/>
</dbReference>
<dbReference type="STRING" id="53345.LIU_00100"/>
<protein>
    <submittedName>
        <fullName evidence="3">Acyl-CoA thioester hydrolase</fullName>
    </submittedName>
</protein>
<dbReference type="RefSeq" id="WP_113845181.1">
    <property type="nucleotide sequence ID" value="NZ_LEPB01000001.1"/>
</dbReference>
<dbReference type="Gene3D" id="3.10.129.10">
    <property type="entry name" value="Hotdog Thioesterase"/>
    <property type="match status" value="1"/>
</dbReference>
<gene>
    <name evidence="3" type="ORF">EA71_00329</name>
</gene>
<dbReference type="InterPro" id="IPR029069">
    <property type="entry name" value="HotDog_dom_sf"/>
</dbReference>
<evidence type="ECO:0000313" key="3">
    <source>
        <dbReference type="EMBL" id="RCA12125.1"/>
    </source>
</evidence>